<name>A0A804I6H1_MUSAM</name>
<dbReference type="InParanoid" id="A0A804I6H1"/>
<dbReference type="Gramene" id="Ma02_t24530.1">
    <property type="protein sequence ID" value="Ma02_p24530.1"/>
    <property type="gene ID" value="Ma02_g24530"/>
</dbReference>
<dbReference type="AlphaFoldDB" id="A0A804I6H1"/>
<keyword evidence="3" id="KW-1185">Reference proteome</keyword>
<evidence type="ECO:0000313" key="3">
    <source>
        <dbReference type="Proteomes" id="UP000012960"/>
    </source>
</evidence>
<gene>
    <name evidence="1" type="ORF">GSMUA_79230.1</name>
</gene>
<accession>A0A804I6H1</accession>
<reference evidence="2" key="2">
    <citation type="submission" date="2021-05" db="UniProtKB">
        <authorList>
            <consortium name="EnsemblPlants"/>
        </authorList>
    </citation>
    <scope>IDENTIFICATION</scope>
    <source>
        <strain evidence="2">subsp. malaccensis</strain>
    </source>
</reference>
<sequence length="57" mass="6815">MFTRPLFPAVTRQWAWRECSMRSLTMFSHCRTKSSFFRLNFRLQASFMTSASTPRAF</sequence>
<evidence type="ECO:0000313" key="2">
    <source>
        <dbReference type="EnsemblPlants" id="Ma02_p24530.1"/>
    </source>
</evidence>
<organism evidence="2 3">
    <name type="scientific">Musa acuminata subsp. malaccensis</name>
    <name type="common">Wild banana</name>
    <name type="synonym">Musa malaccensis</name>
    <dbReference type="NCBI Taxonomy" id="214687"/>
    <lineage>
        <taxon>Eukaryota</taxon>
        <taxon>Viridiplantae</taxon>
        <taxon>Streptophyta</taxon>
        <taxon>Embryophyta</taxon>
        <taxon>Tracheophyta</taxon>
        <taxon>Spermatophyta</taxon>
        <taxon>Magnoliopsida</taxon>
        <taxon>Liliopsida</taxon>
        <taxon>Zingiberales</taxon>
        <taxon>Musaceae</taxon>
        <taxon>Musa</taxon>
    </lineage>
</organism>
<evidence type="ECO:0000313" key="1">
    <source>
        <dbReference type="EMBL" id="CAG1863029.1"/>
    </source>
</evidence>
<proteinExistence type="predicted"/>
<reference evidence="1" key="1">
    <citation type="submission" date="2021-03" db="EMBL/GenBank/DDBJ databases">
        <authorList>
            <consortium name="Genoscope - CEA"/>
            <person name="William W."/>
        </authorList>
    </citation>
    <scope>NUCLEOTIDE SEQUENCE</scope>
    <source>
        <strain evidence="1">Doubled-haploid Pahang</strain>
    </source>
</reference>
<dbReference type="Proteomes" id="UP000012960">
    <property type="component" value="Unplaced"/>
</dbReference>
<dbReference type="EnsemblPlants" id="Ma02_t24530.1">
    <property type="protein sequence ID" value="Ma02_p24530.1"/>
    <property type="gene ID" value="Ma02_g24530"/>
</dbReference>
<protein>
    <submittedName>
        <fullName evidence="1">(wild Malaysian banana) hypothetical protein</fullName>
    </submittedName>
</protein>
<dbReference type="EMBL" id="HG996467">
    <property type="protein sequence ID" value="CAG1863029.1"/>
    <property type="molecule type" value="Genomic_DNA"/>
</dbReference>